<reference evidence="1 2" key="1">
    <citation type="submission" date="2018-09" db="EMBL/GenBank/DDBJ databases">
        <title>Characterization of the phylogenetic diversity of five novel species belonging to the genus Bifidobacterium.</title>
        <authorList>
            <person name="Lugli G.A."/>
            <person name="Duranti S."/>
            <person name="Milani C."/>
        </authorList>
    </citation>
    <scope>NUCLEOTIDE SEQUENCE [LARGE SCALE GENOMIC DNA]</scope>
    <source>
        <strain evidence="1 2">2033B</strain>
    </source>
</reference>
<dbReference type="EMBL" id="QXGK01000004">
    <property type="protein sequence ID" value="RSX57695.1"/>
    <property type="molecule type" value="Genomic_DNA"/>
</dbReference>
<sequence length="281" mass="31780">MVGFSLAHQHVTWNLSDNQDSVIQSSGTIDIVPCGSVRGTIDDPFLWGNAFSESPERKNIVGKLDDGRTVLIPDAVIKFSNVQARICFISQEEVGLDLRDCDNILIKKASVRICGTQSILTYKHSDLRSFIARRRIWYKKDQNDECLLEYVFKDRCTSVEIPGVMKEGRPSFREEDVRICFKYPEGIDYIQLMNMSVVPLQSFVSILSQRIESVLGVDVMLSLDGREFLCSVYGGFIVGASEVRCLSSAIKQLGPLDFLEKFSVWKHKFDDPSSLFRVCLL</sequence>
<organism evidence="1 2">
    <name type="scientific">Bifidobacterium samirii</name>
    <dbReference type="NCBI Taxonomy" id="2306974"/>
    <lineage>
        <taxon>Bacteria</taxon>
        <taxon>Bacillati</taxon>
        <taxon>Actinomycetota</taxon>
        <taxon>Actinomycetes</taxon>
        <taxon>Bifidobacteriales</taxon>
        <taxon>Bifidobacteriaceae</taxon>
        <taxon>Bifidobacterium</taxon>
    </lineage>
</organism>
<evidence type="ECO:0000313" key="2">
    <source>
        <dbReference type="Proteomes" id="UP000287470"/>
    </source>
</evidence>
<dbReference type="AlphaFoldDB" id="A0A430FV95"/>
<gene>
    <name evidence="1" type="ORF">D2E24_0543</name>
</gene>
<dbReference type="OrthoDB" id="9804511at2"/>
<name>A0A430FV95_9BIFI</name>
<accession>A0A430FV95</accession>
<comment type="caution">
    <text evidence="1">The sequence shown here is derived from an EMBL/GenBank/DDBJ whole genome shotgun (WGS) entry which is preliminary data.</text>
</comment>
<dbReference type="RefSeq" id="WP_125967826.1">
    <property type="nucleotide sequence ID" value="NZ_QXGK01000004.1"/>
</dbReference>
<protein>
    <submittedName>
        <fullName evidence="1">Uncharacterized protein</fullName>
    </submittedName>
</protein>
<keyword evidence="2" id="KW-1185">Reference proteome</keyword>
<dbReference type="Proteomes" id="UP000287470">
    <property type="component" value="Unassembled WGS sequence"/>
</dbReference>
<evidence type="ECO:0000313" key="1">
    <source>
        <dbReference type="EMBL" id="RSX57695.1"/>
    </source>
</evidence>
<proteinExistence type="predicted"/>